<evidence type="ECO:0000313" key="2">
    <source>
        <dbReference type="Proteomes" id="UP001138500"/>
    </source>
</evidence>
<dbReference type="AlphaFoldDB" id="A0A9W7SNC7"/>
<organism evidence="1 2">
    <name type="scientific">Teratosphaeria destructans</name>
    <dbReference type="NCBI Taxonomy" id="418781"/>
    <lineage>
        <taxon>Eukaryota</taxon>
        <taxon>Fungi</taxon>
        <taxon>Dikarya</taxon>
        <taxon>Ascomycota</taxon>
        <taxon>Pezizomycotina</taxon>
        <taxon>Dothideomycetes</taxon>
        <taxon>Dothideomycetidae</taxon>
        <taxon>Mycosphaerellales</taxon>
        <taxon>Teratosphaeriaceae</taxon>
        <taxon>Teratosphaeria</taxon>
    </lineage>
</organism>
<accession>A0A9W7SNC7</accession>
<gene>
    <name evidence="1" type="ORF">Tdes44962_MAKER04041</name>
</gene>
<name>A0A9W7SNC7_9PEZI</name>
<keyword evidence="2" id="KW-1185">Reference proteome</keyword>
<sequence>MAFGIGRRLVRKERAAGQARHVEAGQWKEAVASTVCTEAKRTSELGVADGDVPTSRTHGTVRRSEWWNGMGW</sequence>
<proteinExistence type="predicted"/>
<comment type="caution">
    <text evidence="1">The sequence shown here is derived from an EMBL/GenBank/DDBJ whole genome shotgun (WGS) entry which is preliminary data.</text>
</comment>
<reference evidence="1 2" key="1">
    <citation type="journal article" date="2018" name="IMA Fungus">
        <title>IMA Genome-F 10: Nine draft genome sequences of Claviceps purpurea s.lat., including C. arundinis, C. humidiphila, and C. cf. spartinae, pseudomolecules for the pitch canker pathogen Fusarium circinatum, draft genome of Davidsoniella eucalypti, Grosmannia galeiformis, Quambalaria eucalypti, and Teratosphaeria destructans.</title>
        <authorList>
            <person name="Wingfield B.D."/>
            <person name="Liu M."/>
            <person name="Nguyen H.D."/>
            <person name="Lane F.A."/>
            <person name="Morgan S.W."/>
            <person name="De Vos L."/>
            <person name="Wilken P.M."/>
            <person name="Duong T.A."/>
            <person name="Aylward J."/>
            <person name="Coetzee M.P."/>
            <person name="Dadej K."/>
            <person name="De Beer Z.W."/>
            <person name="Findlay W."/>
            <person name="Havenga M."/>
            <person name="Kolarik M."/>
            <person name="Menzies J.G."/>
            <person name="Naidoo K."/>
            <person name="Pochopski O."/>
            <person name="Shoukouhi P."/>
            <person name="Santana Q.C."/>
            <person name="Seifert K.A."/>
            <person name="Soal N."/>
            <person name="Steenkamp E.T."/>
            <person name="Tatham C.T."/>
            <person name="van der Nest M.A."/>
            <person name="Wingfield M.J."/>
        </authorList>
    </citation>
    <scope>NUCLEOTIDE SEQUENCE [LARGE SCALE GENOMIC DNA]</scope>
    <source>
        <strain evidence="1">CMW44962</strain>
    </source>
</reference>
<protein>
    <submittedName>
        <fullName evidence="1">Uncharacterized protein</fullName>
    </submittedName>
</protein>
<evidence type="ECO:0000313" key="1">
    <source>
        <dbReference type="EMBL" id="KAH9825599.1"/>
    </source>
</evidence>
<dbReference type="Proteomes" id="UP001138500">
    <property type="component" value="Unassembled WGS sequence"/>
</dbReference>
<reference evidence="1 2" key="2">
    <citation type="journal article" date="2021" name="Curr. Genet.">
        <title>Genetic response to nitrogen starvation in the aggressive Eucalyptus foliar pathogen Teratosphaeria destructans.</title>
        <authorList>
            <person name="Havenga M."/>
            <person name="Wingfield B.D."/>
            <person name="Wingfield M.J."/>
            <person name="Dreyer L.L."/>
            <person name="Roets F."/>
            <person name="Aylward J."/>
        </authorList>
    </citation>
    <scope>NUCLEOTIDE SEQUENCE [LARGE SCALE GENOMIC DNA]</scope>
    <source>
        <strain evidence="1">CMW44962</strain>
    </source>
</reference>
<dbReference type="EMBL" id="RIBY02002090">
    <property type="protein sequence ID" value="KAH9825599.1"/>
    <property type="molecule type" value="Genomic_DNA"/>
</dbReference>